<evidence type="ECO:0000256" key="3">
    <source>
        <dbReference type="ARBA" id="ARBA00022989"/>
    </source>
</evidence>
<keyword evidence="2 6" id="KW-0812">Transmembrane</keyword>
<reference evidence="8" key="1">
    <citation type="submission" date="2021-02" db="EMBL/GenBank/DDBJ databases">
        <authorList>
            <person name="Dougan E. K."/>
            <person name="Rhodes N."/>
            <person name="Thang M."/>
            <person name="Chan C."/>
        </authorList>
    </citation>
    <scope>NUCLEOTIDE SEQUENCE</scope>
</reference>
<organism evidence="8 9">
    <name type="scientific">Symbiodinium natans</name>
    <dbReference type="NCBI Taxonomy" id="878477"/>
    <lineage>
        <taxon>Eukaryota</taxon>
        <taxon>Sar</taxon>
        <taxon>Alveolata</taxon>
        <taxon>Dinophyceae</taxon>
        <taxon>Suessiales</taxon>
        <taxon>Symbiodiniaceae</taxon>
        <taxon>Symbiodinium</taxon>
    </lineage>
</organism>
<proteinExistence type="predicted"/>
<feature type="domain" description="Amino acid transporter transmembrane" evidence="7">
    <location>
        <begin position="15"/>
        <end position="117"/>
    </location>
</feature>
<name>A0A812PFA1_9DINO</name>
<dbReference type="InterPro" id="IPR013057">
    <property type="entry name" value="AA_transpt_TM"/>
</dbReference>
<keyword evidence="3 6" id="KW-1133">Transmembrane helix</keyword>
<keyword evidence="4 6" id="KW-0472">Membrane</keyword>
<comment type="caution">
    <text evidence="8">The sequence shown here is derived from an EMBL/GenBank/DDBJ whole genome shotgun (WGS) entry which is preliminary data.</text>
</comment>
<feature type="transmembrane region" description="Helical" evidence="6">
    <location>
        <begin position="158"/>
        <end position="179"/>
    </location>
</feature>
<feature type="transmembrane region" description="Helical" evidence="6">
    <location>
        <begin position="545"/>
        <end position="563"/>
    </location>
</feature>
<evidence type="ECO:0000259" key="7">
    <source>
        <dbReference type="Pfam" id="PF01490"/>
    </source>
</evidence>
<evidence type="ECO:0000313" key="8">
    <source>
        <dbReference type="EMBL" id="CAE7351909.1"/>
    </source>
</evidence>
<dbReference type="Proteomes" id="UP000604046">
    <property type="component" value="Unassembled WGS sequence"/>
</dbReference>
<feature type="transmembrane region" description="Helical" evidence="6">
    <location>
        <begin position="504"/>
        <end position="524"/>
    </location>
</feature>
<accession>A0A812PFA1</accession>
<comment type="subcellular location">
    <subcellularLocation>
        <location evidence="1">Membrane</location>
    </subcellularLocation>
</comment>
<dbReference type="GO" id="GO:0016020">
    <property type="term" value="C:membrane"/>
    <property type="evidence" value="ECO:0007669"/>
    <property type="project" value="UniProtKB-SubCell"/>
</dbReference>
<sequence length="738" mass="82187">MRGHWALSSPKRSQGYWTFGNEIASDVLKAYPKSYLVAATRLLYSFVAIFSFPLQIHPSRNSAIALMDLVRPSASGSARWAAVTVLELAASLAVAITVLDLGNILGVVGATGSTMVSCASNSPVEPLVNQAFPHFHAKRVLAFGMLLLGRAVMLSLEVAATSILGGCVIMPTCLTLRQVDVGNSLRKRRPLSVLCFRESFHNLPSSLMACCSRPQDGEIETVQAETILETSKIDVQLPEGEAGFPDFKELSKHVYSMEAQMEKQEAEIERQGAEIQKQADEIKDLKERCETAMTLAKEATPLLEWGCLTPQQKLMVQLLVVLFFSVIAVPLPLLIPINDPNEGALKNMTFFYGYNIFVIVYYLPGQYRRLQLLLELPSQKSLGGEMMLKRSATESSALSYLQKATYSDWAVRAVFYLLVIIGWCTGYFLCALPWGTDLVYSYNMLYGAPPTFAMVDWMFLVVAGRRFWNVKTLVLVFVYNFLTLAPVLVLCGVVFASAFFNTPVTEVCAALVSWIVMEAVGFVSDKALKILVPWAGYSLDHYYQVGNALVFSSVLTFSEVILFPSTNSWWALVGVVLVDTLGSMLQLRVLWKCVVTDVQNGVGTSQETKEALWSQCEIDVARFWPVVVALPPLVWLMDDRNPNRQYYYLFECTTSEHMNITVVCILVKLAWTCCLTGLDVFLCTQWGIGPQRAQAMLKMYDKHWVMMTATFALTGAIFTSCWLVKHDGLRLLEVLSEC</sequence>
<dbReference type="OrthoDB" id="428928at2759"/>
<keyword evidence="5" id="KW-0175">Coiled coil</keyword>
<feature type="transmembrane region" description="Helical" evidence="6">
    <location>
        <begin position="474"/>
        <end position="498"/>
    </location>
</feature>
<evidence type="ECO:0000256" key="6">
    <source>
        <dbReference type="SAM" id="Phobius"/>
    </source>
</evidence>
<feature type="transmembrane region" description="Helical" evidence="6">
    <location>
        <begin position="77"/>
        <end position="99"/>
    </location>
</feature>
<dbReference type="Pfam" id="PF01490">
    <property type="entry name" value="Aa_trans"/>
    <property type="match status" value="1"/>
</dbReference>
<dbReference type="EMBL" id="CAJNDS010002149">
    <property type="protein sequence ID" value="CAE7351909.1"/>
    <property type="molecule type" value="Genomic_DNA"/>
</dbReference>
<evidence type="ECO:0000256" key="4">
    <source>
        <dbReference type="ARBA" id="ARBA00023136"/>
    </source>
</evidence>
<feature type="transmembrane region" description="Helical" evidence="6">
    <location>
        <begin position="440"/>
        <end position="462"/>
    </location>
</feature>
<dbReference type="AlphaFoldDB" id="A0A812PFA1"/>
<gene>
    <name evidence="8" type="ORF">SNAT2548_LOCUS18567</name>
</gene>
<feature type="transmembrane region" description="Helical" evidence="6">
    <location>
        <begin position="569"/>
        <end position="591"/>
    </location>
</feature>
<feature type="transmembrane region" description="Helical" evidence="6">
    <location>
        <begin position="318"/>
        <end position="337"/>
    </location>
</feature>
<evidence type="ECO:0000256" key="1">
    <source>
        <dbReference type="ARBA" id="ARBA00004370"/>
    </source>
</evidence>
<keyword evidence="9" id="KW-1185">Reference proteome</keyword>
<feature type="transmembrane region" description="Helical" evidence="6">
    <location>
        <begin position="35"/>
        <end position="56"/>
    </location>
</feature>
<evidence type="ECO:0000256" key="2">
    <source>
        <dbReference type="ARBA" id="ARBA00022692"/>
    </source>
</evidence>
<feature type="transmembrane region" description="Helical" evidence="6">
    <location>
        <begin position="704"/>
        <end position="725"/>
    </location>
</feature>
<feature type="transmembrane region" description="Helical" evidence="6">
    <location>
        <begin position="413"/>
        <end position="434"/>
    </location>
</feature>
<feature type="coiled-coil region" evidence="5">
    <location>
        <begin position="247"/>
        <end position="295"/>
    </location>
</feature>
<feature type="transmembrane region" description="Helical" evidence="6">
    <location>
        <begin position="343"/>
        <end position="363"/>
    </location>
</feature>
<feature type="transmembrane region" description="Helical" evidence="6">
    <location>
        <begin position="657"/>
        <end position="683"/>
    </location>
</feature>
<evidence type="ECO:0000313" key="9">
    <source>
        <dbReference type="Proteomes" id="UP000604046"/>
    </source>
</evidence>
<protein>
    <recommendedName>
        <fullName evidence="7">Amino acid transporter transmembrane domain-containing protein</fullName>
    </recommendedName>
</protein>
<evidence type="ECO:0000256" key="5">
    <source>
        <dbReference type="SAM" id="Coils"/>
    </source>
</evidence>